<sequence>MGEKRVYRFGLQKKIFIFVTILAIITYTTTGLFLYKVYPFFEEQMSELLFTCLVLAFGVFWSSLFAYFAAGFIVKPLKAIEKVVENASHGNIKETVPVPKNHDEIRSLSEAFNRMLTSFREIVIMIEENFNHSHHQLQKICDLSESSSEQATNISSTVFEISKGAEQSAAAIQQTAEAVEDVIKIAGEVERKANTSEQLAEEMVNMIDQSISVFHSLITGIQSLAQENETSMKAVNRLEEHAHEVESIVSLVGDIANQTNLLALNASIEASRAGEHGKGFAVVAEEVRKLADQSANAVNGITEKITSIQNEVKNVVEHISNNVDKARQEAEEASSTEKILGKMNQSVQEVSNAVHHIRSLVQEQMVSIEQTGAQSEEVAAIAEQTSAGAQDVTSSTEQQAENMAYINELTKQLTKSANQLNLSIKQFKI</sequence>
<comment type="subcellular location">
    <subcellularLocation>
        <location evidence="1">Cell membrane</location>
    </subcellularLocation>
</comment>
<evidence type="ECO:0000313" key="11">
    <source>
        <dbReference type="EMBL" id="WLR41660.1"/>
    </source>
</evidence>
<feature type="transmembrane region" description="Helical" evidence="8">
    <location>
        <begin position="15"/>
        <end position="36"/>
    </location>
</feature>
<comment type="similarity">
    <text evidence="5">Belongs to the methyl-accepting chemotaxis (MCP) protein family.</text>
</comment>
<proteinExistence type="inferred from homology"/>
<evidence type="ECO:0000256" key="7">
    <source>
        <dbReference type="SAM" id="Coils"/>
    </source>
</evidence>
<keyword evidence="2" id="KW-1003">Cell membrane</keyword>
<feature type="domain" description="Methyl-accepting transducer" evidence="9">
    <location>
        <begin position="143"/>
        <end position="379"/>
    </location>
</feature>
<evidence type="ECO:0000256" key="1">
    <source>
        <dbReference type="ARBA" id="ARBA00004236"/>
    </source>
</evidence>
<evidence type="ECO:0000256" key="6">
    <source>
        <dbReference type="PROSITE-ProRule" id="PRU00284"/>
    </source>
</evidence>
<evidence type="ECO:0000256" key="8">
    <source>
        <dbReference type="SAM" id="Phobius"/>
    </source>
</evidence>
<protein>
    <submittedName>
        <fullName evidence="11">Methyl-accepting chemotaxis protein</fullName>
    </submittedName>
</protein>
<reference evidence="11 12" key="1">
    <citation type="submission" date="2023-06" db="EMBL/GenBank/DDBJ databases">
        <title>Five Gram-positive bacteria isolated from mangrove sediments in Shenzhen, Guangdong, China.</title>
        <authorList>
            <person name="Yu S."/>
            <person name="Zheng W."/>
            <person name="Huang Y."/>
        </authorList>
    </citation>
    <scope>NUCLEOTIDE SEQUENCE [LARGE SCALE GENOMIC DNA]</scope>
    <source>
        <strain evidence="11 12">SaN35-3</strain>
    </source>
</reference>
<dbReference type="PANTHER" id="PTHR32089:SF114">
    <property type="entry name" value="METHYL-ACCEPTING CHEMOTAXIS PROTEIN MCPB"/>
    <property type="match status" value="1"/>
</dbReference>
<keyword evidence="7" id="KW-0175">Coiled coil</keyword>
<dbReference type="SMART" id="SM00283">
    <property type="entry name" value="MA"/>
    <property type="match status" value="1"/>
</dbReference>
<dbReference type="Pfam" id="PF00672">
    <property type="entry name" value="HAMP"/>
    <property type="match status" value="1"/>
</dbReference>
<dbReference type="EMBL" id="CP129013">
    <property type="protein sequence ID" value="WLR41660.1"/>
    <property type="molecule type" value="Genomic_DNA"/>
</dbReference>
<dbReference type="Gene3D" id="1.10.287.950">
    <property type="entry name" value="Methyl-accepting chemotaxis protein"/>
    <property type="match status" value="1"/>
</dbReference>
<evidence type="ECO:0000256" key="3">
    <source>
        <dbReference type="ARBA" id="ARBA00023136"/>
    </source>
</evidence>
<name>A0ABY9JVI9_9BACI</name>
<feature type="domain" description="HAMP" evidence="10">
    <location>
        <begin position="71"/>
        <end position="124"/>
    </location>
</feature>
<evidence type="ECO:0000259" key="10">
    <source>
        <dbReference type="PROSITE" id="PS50885"/>
    </source>
</evidence>
<dbReference type="InterPro" id="IPR003660">
    <property type="entry name" value="HAMP_dom"/>
</dbReference>
<evidence type="ECO:0000256" key="5">
    <source>
        <dbReference type="ARBA" id="ARBA00029447"/>
    </source>
</evidence>
<dbReference type="Proteomes" id="UP001197974">
    <property type="component" value="Chromosome"/>
</dbReference>
<keyword evidence="3 8" id="KW-0472">Membrane</keyword>
<feature type="transmembrane region" description="Helical" evidence="8">
    <location>
        <begin position="48"/>
        <end position="74"/>
    </location>
</feature>
<dbReference type="Pfam" id="PF00015">
    <property type="entry name" value="MCPsignal"/>
    <property type="match status" value="1"/>
</dbReference>
<dbReference type="CDD" id="cd06225">
    <property type="entry name" value="HAMP"/>
    <property type="match status" value="1"/>
</dbReference>
<dbReference type="PROSITE" id="PS50111">
    <property type="entry name" value="CHEMOTAXIS_TRANSDUC_2"/>
    <property type="match status" value="1"/>
</dbReference>
<dbReference type="SMART" id="SM00304">
    <property type="entry name" value="HAMP"/>
    <property type="match status" value="1"/>
</dbReference>
<keyword evidence="4 6" id="KW-0807">Transducer</keyword>
<keyword evidence="8" id="KW-0812">Transmembrane</keyword>
<dbReference type="InterPro" id="IPR004089">
    <property type="entry name" value="MCPsignal_dom"/>
</dbReference>
<evidence type="ECO:0000256" key="2">
    <source>
        <dbReference type="ARBA" id="ARBA00022475"/>
    </source>
</evidence>
<dbReference type="PANTHER" id="PTHR32089">
    <property type="entry name" value="METHYL-ACCEPTING CHEMOTAXIS PROTEIN MCPB"/>
    <property type="match status" value="1"/>
</dbReference>
<evidence type="ECO:0000256" key="4">
    <source>
        <dbReference type="ARBA" id="ARBA00023224"/>
    </source>
</evidence>
<dbReference type="Gene3D" id="6.10.340.10">
    <property type="match status" value="1"/>
</dbReference>
<keyword evidence="12" id="KW-1185">Reference proteome</keyword>
<dbReference type="SUPFAM" id="SSF58104">
    <property type="entry name" value="Methyl-accepting chemotaxis protein (MCP) signaling domain"/>
    <property type="match status" value="1"/>
</dbReference>
<gene>
    <name evidence="11" type="ORF">LC087_12365</name>
</gene>
<feature type="coiled-coil region" evidence="7">
    <location>
        <begin position="309"/>
        <end position="336"/>
    </location>
</feature>
<accession>A0ABY9JVI9</accession>
<dbReference type="PROSITE" id="PS50885">
    <property type="entry name" value="HAMP"/>
    <property type="match status" value="1"/>
</dbReference>
<keyword evidence="8" id="KW-1133">Transmembrane helix</keyword>
<organism evidence="11 12">
    <name type="scientific">Bacillus carboniphilus</name>
    <dbReference type="NCBI Taxonomy" id="86663"/>
    <lineage>
        <taxon>Bacteria</taxon>
        <taxon>Bacillati</taxon>
        <taxon>Bacillota</taxon>
        <taxon>Bacilli</taxon>
        <taxon>Bacillales</taxon>
        <taxon>Bacillaceae</taxon>
        <taxon>Bacillus</taxon>
    </lineage>
</organism>
<evidence type="ECO:0000313" key="12">
    <source>
        <dbReference type="Proteomes" id="UP001197974"/>
    </source>
</evidence>
<evidence type="ECO:0000259" key="9">
    <source>
        <dbReference type="PROSITE" id="PS50111"/>
    </source>
</evidence>